<comment type="similarity">
    <text evidence="2">Belongs to the TULIP P47 family.</text>
</comment>
<dbReference type="RefSeq" id="WP_247200860.1">
    <property type="nucleotide sequence ID" value="NZ_JALKCG010000004.1"/>
</dbReference>
<reference evidence="6" key="2">
    <citation type="submission" date="2023-07" db="EMBL/GenBank/DDBJ databases">
        <title>Ancylobacter moscoviensis sp. nov., facultatively methylotrophic bacteria from activated sludge and the reclassification of Starkeya novella (Starkey 1934) Kelly et al. 2000 as Ancylobacter novellus comb. nov., Starkeya koreensis Im et al. 2006 as Ancylobacter koreensis comb.nov., Angulomicrobium tetraedrale Vasil'eva et al. 1986 as Ancylobacter tetraedralis comb. nov., Angulomicrobium amanitiforme Fritz et al. 2004 as Ancylobacter amanitiformis comb. nov. and Methylorhabdus multivorans Doronina et al. 1996 as Ancylobacter multivorans comb. nov. and emended description of the genus Ancylobacter.</title>
        <authorList>
            <person name="Doronina N."/>
            <person name="Chemodurova A."/>
            <person name="Grouzdev D."/>
            <person name="Koziaeva V."/>
            <person name="Shi W."/>
            <person name="Wu L."/>
            <person name="Kaparullina E."/>
        </authorList>
    </citation>
    <scope>NUCLEOTIDE SEQUENCE [LARGE SCALE GENOMIC DNA]</scope>
    <source>
        <strain evidence="6">Jip08</strain>
    </source>
</reference>
<gene>
    <name evidence="5" type="ORF">MWN33_11585</name>
</gene>
<keyword evidence="6" id="KW-1185">Reference proteome</keyword>
<dbReference type="EMBL" id="JALKCG010000004">
    <property type="protein sequence ID" value="MCK0208668.1"/>
    <property type="molecule type" value="Genomic_DNA"/>
</dbReference>
<sequence length="467" mass="50794">MTASTYGWDVVYAVRLPEINAQIRALAPEQMTMVMKGMDVSATLAGWSIVPGGSGSLLNAELRLENGVVRQGADIRPFSGIARLTVRLSTLNYSNVFGPIASHLELRVTEAEKIAFIDSLRLGEKEGDLANIVLVALRLWLDAHPEALAHVFARVDVVDAGYAASDSWLKPTAVSFAYHDAPEIEDCLVAILSMVDGRDPGHLDHNVAPDAVPANATSAILISRQIFLDAIIRPSLPRAFPGARIGDFFVSEDHSEIRLKEPRALDTRVTVGGSQFQPLLTLMEVGLRGDVLSCRTHCQIGREGEFTAYAEYSCTYRLCIEKEPNGDGYISFGNKQEVLVRNWMEVAPEYREKGKIASYVAVGVGTLFGILTGGVGGIVIFVASEMIGQMMEHAGDIVEYYNGIPAPSLDLFALHVAIPYTWTDRRIFDADTLDIDKSVRFAGVLRSSVDLPPALPGMGAFAAGWQR</sequence>
<evidence type="ECO:0000313" key="6">
    <source>
        <dbReference type="Proteomes" id="UP001202867"/>
    </source>
</evidence>
<accession>A0ABT0DN18</accession>
<comment type="caution">
    <text evidence="5">The sequence shown here is derived from an EMBL/GenBank/DDBJ whole genome shotgun (WGS) entry which is preliminary data.</text>
</comment>
<evidence type="ECO:0000256" key="3">
    <source>
        <dbReference type="SAM" id="Phobius"/>
    </source>
</evidence>
<feature type="domain" description="Protein OrfX2/OrfX3/P47" evidence="4">
    <location>
        <begin position="5"/>
        <end position="441"/>
    </location>
</feature>
<organism evidence="5 6">
    <name type="scientific">Ancylobacter koreensis</name>
    <dbReference type="NCBI Taxonomy" id="266121"/>
    <lineage>
        <taxon>Bacteria</taxon>
        <taxon>Pseudomonadati</taxon>
        <taxon>Pseudomonadota</taxon>
        <taxon>Alphaproteobacteria</taxon>
        <taxon>Hyphomicrobiales</taxon>
        <taxon>Xanthobacteraceae</taxon>
        <taxon>Ancylobacter</taxon>
    </lineage>
</organism>
<keyword evidence="1" id="KW-0843">Virulence</keyword>
<feature type="transmembrane region" description="Helical" evidence="3">
    <location>
        <begin position="356"/>
        <end position="383"/>
    </location>
</feature>
<reference evidence="5 6" key="1">
    <citation type="submission" date="2022-04" db="EMBL/GenBank/DDBJ databases">
        <authorList>
            <person name="Grouzdev D.S."/>
            <person name="Pantiukh K.S."/>
            <person name="Krutkina M.S."/>
        </authorList>
    </citation>
    <scope>NUCLEOTIDE SEQUENCE [LARGE SCALE GENOMIC DNA]</scope>
    <source>
        <strain evidence="5 6">Jip08</strain>
    </source>
</reference>
<evidence type="ECO:0000256" key="1">
    <source>
        <dbReference type="ARBA" id="ARBA00023026"/>
    </source>
</evidence>
<keyword evidence="3" id="KW-1133">Transmembrane helix</keyword>
<proteinExistence type="inferred from homology"/>
<name>A0ABT0DN18_9HYPH</name>
<evidence type="ECO:0000256" key="2">
    <source>
        <dbReference type="ARBA" id="ARBA00035010"/>
    </source>
</evidence>
<dbReference type="Pfam" id="PF06597">
    <property type="entry name" value="Clostridium_P47"/>
    <property type="match status" value="1"/>
</dbReference>
<dbReference type="Proteomes" id="UP001202867">
    <property type="component" value="Unassembled WGS sequence"/>
</dbReference>
<evidence type="ECO:0000259" key="4">
    <source>
        <dbReference type="Pfam" id="PF06597"/>
    </source>
</evidence>
<keyword evidence="3" id="KW-0472">Membrane</keyword>
<keyword evidence="3" id="KW-0812">Transmembrane</keyword>
<protein>
    <submittedName>
        <fullName evidence="5">TULIP family P47-like protein</fullName>
    </submittedName>
</protein>
<dbReference type="InterPro" id="IPR010567">
    <property type="entry name" value="OrfX2/OrfX3/P47"/>
</dbReference>
<evidence type="ECO:0000313" key="5">
    <source>
        <dbReference type="EMBL" id="MCK0208668.1"/>
    </source>
</evidence>